<dbReference type="GO" id="GO:0005524">
    <property type="term" value="F:ATP binding"/>
    <property type="evidence" value="ECO:0007669"/>
    <property type="project" value="UniProtKB-KW"/>
</dbReference>
<dbReference type="InterPro" id="IPR027417">
    <property type="entry name" value="P-loop_NTPase"/>
</dbReference>
<dbReference type="PROSITE" id="PS00211">
    <property type="entry name" value="ABC_TRANSPORTER_1"/>
    <property type="match status" value="1"/>
</dbReference>
<keyword evidence="2" id="KW-0547">Nucleotide-binding</keyword>
<dbReference type="InParanoid" id="B2A5B2"/>
<proteinExistence type="predicted"/>
<reference evidence="5 6" key="1">
    <citation type="submission" date="2008-04" db="EMBL/GenBank/DDBJ databases">
        <title>Complete sequence of chromosome of Natranaerobius thermophilus JW/NM-WN-LF.</title>
        <authorList>
            <consortium name="US DOE Joint Genome Institute"/>
            <person name="Copeland A."/>
            <person name="Lucas S."/>
            <person name="Lapidus A."/>
            <person name="Glavina del Rio T."/>
            <person name="Dalin E."/>
            <person name="Tice H."/>
            <person name="Bruce D."/>
            <person name="Goodwin L."/>
            <person name="Pitluck S."/>
            <person name="Chertkov O."/>
            <person name="Brettin T."/>
            <person name="Detter J.C."/>
            <person name="Han C."/>
            <person name="Kuske C.R."/>
            <person name="Schmutz J."/>
            <person name="Larimer F."/>
            <person name="Land M."/>
            <person name="Hauser L."/>
            <person name="Kyrpides N."/>
            <person name="Lykidis A."/>
            <person name="Mesbah N.M."/>
            <person name="Wiegel J."/>
        </authorList>
    </citation>
    <scope>NUCLEOTIDE SEQUENCE [LARGE SCALE GENOMIC DNA]</scope>
    <source>
        <strain evidence="6">ATCC BAA-1301 / DSM 18059 / JW/NM-WN-LF</strain>
    </source>
</reference>
<keyword evidence="3" id="KW-0067">ATP-binding</keyword>
<evidence type="ECO:0000313" key="6">
    <source>
        <dbReference type="Proteomes" id="UP000001683"/>
    </source>
</evidence>
<dbReference type="Gene3D" id="3.40.50.300">
    <property type="entry name" value="P-loop containing nucleotide triphosphate hydrolases"/>
    <property type="match status" value="1"/>
</dbReference>
<dbReference type="Pfam" id="PF00005">
    <property type="entry name" value="ABC_tran"/>
    <property type="match status" value="1"/>
</dbReference>
<dbReference type="PANTHER" id="PTHR42939:SF1">
    <property type="entry name" value="ABC TRANSPORTER ATP-BINDING PROTEIN ALBC-RELATED"/>
    <property type="match status" value="1"/>
</dbReference>
<evidence type="ECO:0000256" key="2">
    <source>
        <dbReference type="ARBA" id="ARBA00022741"/>
    </source>
</evidence>
<name>B2A5B2_NATTJ</name>
<protein>
    <submittedName>
        <fullName evidence="5">ABC transporter related</fullName>
    </submittedName>
</protein>
<dbReference type="PROSITE" id="PS50893">
    <property type="entry name" value="ABC_TRANSPORTER_2"/>
    <property type="match status" value="1"/>
</dbReference>
<dbReference type="SUPFAM" id="SSF52540">
    <property type="entry name" value="P-loop containing nucleoside triphosphate hydrolases"/>
    <property type="match status" value="1"/>
</dbReference>
<evidence type="ECO:0000256" key="3">
    <source>
        <dbReference type="ARBA" id="ARBA00022840"/>
    </source>
</evidence>
<dbReference type="KEGG" id="nth:Nther_0349"/>
<dbReference type="SMART" id="SM00382">
    <property type="entry name" value="AAA"/>
    <property type="match status" value="1"/>
</dbReference>
<sequence length="240" mass="27351">MLKLDISNIEKKFESVQAISEFSTTIHGGQIVGLVGPNGAGKSTLLKIIAGFLEVTQGSVNIYKADDPYSKSSVSYMPERPDLFPVLNVWEHFKFMGIAYNISDWEIRAKSLIERFSLYDKETAFAGELSKGMKQKLMLSLSLLREPEIILLDEPFSGLDPHSTYQLRELISQLKSDNRIIFVSSHSLNDLYRLSDKILIINRGQLIRDQSKESIMAELKKKDYLSIEDLFLEVTDYECR</sequence>
<dbReference type="Proteomes" id="UP000001683">
    <property type="component" value="Chromosome"/>
</dbReference>
<keyword evidence="1" id="KW-0813">Transport</keyword>
<evidence type="ECO:0000256" key="1">
    <source>
        <dbReference type="ARBA" id="ARBA00022448"/>
    </source>
</evidence>
<reference evidence="5 6" key="2">
    <citation type="journal article" date="2011" name="J. Bacteriol.">
        <title>Complete genome sequence of the anaerobic, halophilic alkalithermophile Natranaerobius thermophilus JW/NM-WN-LF.</title>
        <authorList>
            <person name="Zhao B."/>
            <person name="Mesbah N.M."/>
            <person name="Dalin E."/>
            <person name="Goodwin L."/>
            <person name="Nolan M."/>
            <person name="Pitluck S."/>
            <person name="Chertkov O."/>
            <person name="Brettin T.S."/>
            <person name="Han J."/>
            <person name="Larimer F.W."/>
            <person name="Land M.L."/>
            <person name="Hauser L."/>
            <person name="Kyrpides N."/>
            <person name="Wiegel J."/>
        </authorList>
    </citation>
    <scope>NUCLEOTIDE SEQUENCE [LARGE SCALE GENOMIC DNA]</scope>
    <source>
        <strain evidence="6">ATCC BAA-1301 / DSM 18059 / JW/NM-WN-LF</strain>
    </source>
</reference>
<keyword evidence="6" id="KW-1185">Reference proteome</keyword>
<dbReference type="GO" id="GO:0016887">
    <property type="term" value="F:ATP hydrolysis activity"/>
    <property type="evidence" value="ECO:0007669"/>
    <property type="project" value="InterPro"/>
</dbReference>
<evidence type="ECO:0000313" key="5">
    <source>
        <dbReference type="EMBL" id="ACB83946.1"/>
    </source>
</evidence>
<accession>B2A5B2</accession>
<organism evidence="5 6">
    <name type="scientific">Natranaerobius thermophilus (strain ATCC BAA-1301 / DSM 18059 / JW/NM-WN-LF)</name>
    <dbReference type="NCBI Taxonomy" id="457570"/>
    <lineage>
        <taxon>Bacteria</taxon>
        <taxon>Bacillati</taxon>
        <taxon>Bacillota</taxon>
        <taxon>Clostridia</taxon>
        <taxon>Natranaerobiales</taxon>
        <taxon>Natranaerobiaceae</taxon>
        <taxon>Natranaerobius</taxon>
    </lineage>
</organism>
<dbReference type="InterPro" id="IPR003593">
    <property type="entry name" value="AAA+_ATPase"/>
</dbReference>
<dbReference type="CDD" id="cd03230">
    <property type="entry name" value="ABC_DR_subfamily_A"/>
    <property type="match status" value="1"/>
</dbReference>
<dbReference type="OrthoDB" id="9775135at2"/>
<dbReference type="eggNOG" id="COG1131">
    <property type="taxonomic scope" value="Bacteria"/>
</dbReference>
<evidence type="ECO:0000259" key="4">
    <source>
        <dbReference type="PROSITE" id="PS50893"/>
    </source>
</evidence>
<dbReference type="EMBL" id="CP001034">
    <property type="protein sequence ID" value="ACB83946.1"/>
    <property type="molecule type" value="Genomic_DNA"/>
</dbReference>
<dbReference type="HOGENOM" id="CLU_000604_1_2_9"/>
<gene>
    <name evidence="5" type="ordered locus">Nther_0349</name>
</gene>
<dbReference type="RefSeq" id="WP_012446834.1">
    <property type="nucleotide sequence ID" value="NC_010718.1"/>
</dbReference>
<dbReference type="PANTHER" id="PTHR42939">
    <property type="entry name" value="ABC TRANSPORTER ATP-BINDING PROTEIN ALBC-RELATED"/>
    <property type="match status" value="1"/>
</dbReference>
<dbReference type="AlphaFoldDB" id="B2A5B2"/>
<dbReference type="InterPro" id="IPR017871">
    <property type="entry name" value="ABC_transporter-like_CS"/>
</dbReference>
<dbReference type="InterPro" id="IPR003439">
    <property type="entry name" value="ABC_transporter-like_ATP-bd"/>
</dbReference>
<feature type="domain" description="ABC transporter" evidence="4">
    <location>
        <begin position="4"/>
        <end position="228"/>
    </location>
</feature>
<dbReference type="STRING" id="457570.Nther_0349"/>
<dbReference type="InterPro" id="IPR051782">
    <property type="entry name" value="ABC_Transporter_VariousFunc"/>
</dbReference>